<dbReference type="InterPro" id="IPR000515">
    <property type="entry name" value="MetI-like"/>
</dbReference>
<dbReference type="SUPFAM" id="SSF161098">
    <property type="entry name" value="MetI-like"/>
    <property type="match status" value="1"/>
</dbReference>
<protein>
    <submittedName>
        <fullName evidence="10">Spermidine/putrescine transport system permease protein</fullName>
    </submittedName>
</protein>
<dbReference type="STRING" id="1120996.SAMN02746066_04019"/>
<accession>A0A1M7MUH6</accession>
<feature type="transmembrane region" description="Helical" evidence="8">
    <location>
        <begin position="240"/>
        <end position="259"/>
    </location>
</feature>
<evidence type="ECO:0000256" key="3">
    <source>
        <dbReference type="ARBA" id="ARBA00022448"/>
    </source>
</evidence>
<dbReference type="OrthoDB" id="9807047at2"/>
<evidence type="ECO:0000256" key="7">
    <source>
        <dbReference type="ARBA" id="ARBA00023136"/>
    </source>
</evidence>
<dbReference type="Proteomes" id="UP000184038">
    <property type="component" value="Unassembled WGS sequence"/>
</dbReference>
<dbReference type="EMBL" id="FRCP01000023">
    <property type="protein sequence ID" value="SHM94755.1"/>
    <property type="molecule type" value="Genomic_DNA"/>
</dbReference>
<evidence type="ECO:0000256" key="1">
    <source>
        <dbReference type="ARBA" id="ARBA00004651"/>
    </source>
</evidence>
<keyword evidence="7 8" id="KW-0472">Membrane</keyword>
<dbReference type="CDD" id="cd06261">
    <property type="entry name" value="TM_PBP2"/>
    <property type="match status" value="1"/>
</dbReference>
<feature type="transmembrane region" description="Helical" evidence="8">
    <location>
        <begin position="210"/>
        <end position="228"/>
    </location>
</feature>
<feature type="transmembrane region" description="Helical" evidence="8">
    <location>
        <begin position="54"/>
        <end position="77"/>
    </location>
</feature>
<comment type="similarity">
    <text evidence="2">Belongs to the binding-protein-dependent transport system permease family. CysTW subfamily.</text>
</comment>
<gene>
    <name evidence="10" type="ORF">SAMN02746066_04019</name>
</gene>
<dbReference type="PANTHER" id="PTHR42929">
    <property type="entry name" value="INNER MEMBRANE ABC TRANSPORTER PERMEASE PROTEIN YDCU-RELATED-RELATED"/>
    <property type="match status" value="1"/>
</dbReference>
<evidence type="ECO:0000313" key="11">
    <source>
        <dbReference type="Proteomes" id="UP000184038"/>
    </source>
</evidence>
<reference evidence="10 11" key="1">
    <citation type="submission" date="2016-11" db="EMBL/GenBank/DDBJ databases">
        <authorList>
            <person name="Jaros S."/>
            <person name="Januszkiewicz K."/>
            <person name="Wedrychowicz H."/>
        </authorList>
    </citation>
    <scope>NUCLEOTIDE SEQUENCE [LARGE SCALE GENOMIC DNA]</scope>
    <source>
        <strain evidence="10 11">DSM 15930</strain>
    </source>
</reference>
<comment type="subcellular location">
    <subcellularLocation>
        <location evidence="1 8">Cell membrane</location>
        <topology evidence="1 8">Multi-pass membrane protein</topology>
    </subcellularLocation>
</comment>
<name>A0A1M7MUH6_9FIRM</name>
<dbReference type="Pfam" id="PF00528">
    <property type="entry name" value="BPD_transp_1"/>
    <property type="match status" value="1"/>
</dbReference>
<evidence type="ECO:0000259" key="9">
    <source>
        <dbReference type="PROSITE" id="PS50928"/>
    </source>
</evidence>
<keyword evidence="6 8" id="KW-1133">Transmembrane helix</keyword>
<keyword evidence="3 8" id="KW-0813">Transport</keyword>
<feature type="transmembrane region" description="Helical" evidence="8">
    <location>
        <begin position="12"/>
        <end position="31"/>
    </location>
</feature>
<feature type="domain" description="ABC transmembrane type-1" evidence="9">
    <location>
        <begin position="55"/>
        <end position="258"/>
    </location>
</feature>
<evidence type="ECO:0000313" key="10">
    <source>
        <dbReference type="EMBL" id="SHM94755.1"/>
    </source>
</evidence>
<dbReference type="RefSeq" id="WP_073290721.1">
    <property type="nucleotide sequence ID" value="NZ_FRCP01000023.1"/>
</dbReference>
<dbReference type="GO" id="GO:0005886">
    <property type="term" value="C:plasma membrane"/>
    <property type="evidence" value="ECO:0007669"/>
    <property type="project" value="UniProtKB-SubCell"/>
</dbReference>
<dbReference type="PROSITE" id="PS50928">
    <property type="entry name" value="ABC_TM1"/>
    <property type="match status" value="1"/>
</dbReference>
<keyword evidence="4" id="KW-1003">Cell membrane</keyword>
<evidence type="ECO:0000256" key="8">
    <source>
        <dbReference type="RuleBase" id="RU363032"/>
    </source>
</evidence>
<evidence type="ECO:0000256" key="2">
    <source>
        <dbReference type="ARBA" id="ARBA00007069"/>
    </source>
</evidence>
<dbReference type="InterPro" id="IPR035906">
    <property type="entry name" value="MetI-like_sf"/>
</dbReference>
<evidence type="ECO:0000256" key="6">
    <source>
        <dbReference type="ARBA" id="ARBA00022989"/>
    </source>
</evidence>
<organism evidence="10 11">
    <name type="scientific">Anaerosporobacter mobilis DSM 15930</name>
    <dbReference type="NCBI Taxonomy" id="1120996"/>
    <lineage>
        <taxon>Bacteria</taxon>
        <taxon>Bacillati</taxon>
        <taxon>Bacillota</taxon>
        <taxon>Clostridia</taxon>
        <taxon>Lachnospirales</taxon>
        <taxon>Lachnospiraceae</taxon>
        <taxon>Anaerosporobacter</taxon>
    </lineage>
</organism>
<keyword evidence="11" id="KW-1185">Reference proteome</keyword>
<feature type="transmembrane region" description="Helical" evidence="8">
    <location>
        <begin position="89"/>
        <end position="109"/>
    </location>
</feature>
<evidence type="ECO:0000256" key="5">
    <source>
        <dbReference type="ARBA" id="ARBA00022692"/>
    </source>
</evidence>
<feature type="transmembrane region" description="Helical" evidence="8">
    <location>
        <begin position="183"/>
        <end position="204"/>
    </location>
</feature>
<feature type="transmembrane region" description="Helical" evidence="8">
    <location>
        <begin position="140"/>
        <end position="162"/>
    </location>
</feature>
<keyword evidence="5 8" id="KW-0812">Transmembrane</keyword>
<dbReference type="Gene3D" id="1.10.3720.10">
    <property type="entry name" value="MetI-like"/>
    <property type="match status" value="1"/>
</dbReference>
<evidence type="ECO:0000256" key="4">
    <source>
        <dbReference type="ARBA" id="ARBA00022475"/>
    </source>
</evidence>
<dbReference type="PANTHER" id="PTHR42929:SF1">
    <property type="entry name" value="INNER MEMBRANE ABC TRANSPORTER PERMEASE PROTEIN YDCU-RELATED"/>
    <property type="match status" value="1"/>
</dbReference>
<dbReference type="GO" id="GO:0055085">
    <property type="term" value="P:transmembrane transport"/>
    <property type="evidence" value="ECO:0007669"/>
    <property type="project" value="InterPro"/>
</dbReference>
<sequence>MNKKKWLATPYIIWMAAFIIIPLILVVYYGVTTDSGSFTLENVKNIANHDNMKALLLSLKLSLISTVICLVLAYPLAMILSKMQMNSHSFIVLIFILPMWMNFLLRTLAWQTLLEKNGVINTLLGYLGIPGIDIINTPSAIILGMVYNFLPFMVLPIYNTLIKLDLNVINAARDLGANSTQTFTKIIFPLSLPGVVSGITMVFVPALTTFVISDILGGGKILLIGNIIEQDFRSSRWNVGSGLSLVLMVFILLSMAILAKYDKDSEGTNIW</sequence>
<proteinExistence type="inferred from homology"/>
<dbReference type="AlphaFoldDB" id="A0A1M7MUH6"/>